<sequence length="89" mass="10669">MRRALNLKEQGAKFSFKFKVADLKMEKFTSQLKRMKILYLITLFFLKATSLNNHRGYIACAYNHKEPNFTFYRHFSSYHLLFSFFIAAK</sequence>
<accession>A7ZB67</accession>
<dbReference type="HOGENOM" id="CLU_2449050_0_0_7"/>
<organism evidence="1 2">
    <name type="scientific">Campylobacter concisus (strain 13826)</name>
    <dbReference type="NCBI Taxonomy" id="360104"/>
    <lineage>
        <taxon>Bacteria</taxon>
        <taxon>Pseudomonadati</taxon>
        <taxon>Campylobacterota</taxon>
        <taxon>Epsilonproteobacteria</taxon>
        <taxon>Campylobacterales</taxon>
        <taxon>Campylobacteraceae</taxon>
        <taxon>Campylobacter</taxon>
    </lineage>
</organism>
<dbReference type="KEGG" id="cco:CCC13826_1135"/>
<dbReference type="STRING" id="360104.CCC13826_1135"/>
<dbReference type="EMBL" id="CP000792">
    <property type="protein sequence ID" value="EAT98550.1"/>
    <property type="molecule type" value="Genomic_DNA"/>
</dbReference>
<reference evidence="2" key="1">
    <citation type="submission" date="2007-10" db="EMBL/GenBank/DDBJ databases">
        <title>Genome sequence of Campylobacter concisus 13826 isolated from human feces.</title>
        <authorList>
            <person name="Fouts D.E."/>
            <person name="Mongodin E.F."/>
            <person name="Puiu D."/>
            <person name="Sebastian Y."/>
            <person name="Miller W.G."/>
            <person name="Mandrell R.E."/>
            <person name="On S."/>
            <person name="Nelson K.E."/>
        </authorList>
    </citation>
    <scope>NUCLEOTIDE SEQUENCE [LARGE SCALE GENOMIC DNA]</scope>
    <source>
        <strain evidence="2">13826</strain>
    </source>
</reference>
<dbReference type="Proteomes" id="UP000001121">
    <property type="component" value="Chromosome"/>
</dbReference>
<gene>
    <name evidence="1" type="ORF">CCC13826_1135</name>
</gene>
<proteinExistence type="predicted"/>
<dbReference type="AlphaFoldDB" id="A7ZB67"/>
<name>A7ZB67_CAMC1</name>
<evidence type="ECO:0000313" key="1">
    <source>
        <dbReference type="EMBL" id="EAT98550.1"/>
    </source>
</evidence>
<evidence type="ECO:0000313" key="2">
    <source>
        <dbReference type="Proteomes" id="UP000001121"/>
    </source>
</evidence>
<protein>
    <submittedName>
        <fullName evidence="1">Uncharacterized protein</fullName>
    </submittedName>
</protein>